<keyword evidence="3" id="KW-1133">Transmembrane helix</keyword>
<feature type="transmembrane region" description="Helical" evidence="3">
    <location>
        <begin position="52"/>
        <end position="71"/>
    </location>
</feature>
<dbReference type="PROSITE" id="PS51109">
    <property type="entry name" value="G5"/>
    <property type="match status" value="1"/>
</dbReference>
<proteinExistence type="predicted"/>
<organism evidence="5 6">
    <name type="scientific">Cnuibacter physcomitrellae</name>
    <dbReference type="NCBI Taxonomy" id="1619308"/>
    <lineage>
        <taxon>Bacteria</taxon>
        <taxon>Bacillati</taxon>
        <taxon>Actinomycetota</taxon>
        <taxon>Actinomycetes</taxon>
        <taxon>Micrococcales</taxon>
        <taxon>Microbacteriaceae</taxon>
        <taxon>Cnuibacter</taxon>
    </lineage>
</organism>
<keyword evidence="1" id="KW-0732">Signal</keyword>
<dbReference type="KEGG" id="cphy:B5808_16040"/>
<feature type="domain" description="G5" evidence="4">
    <location>
        <begin position="166"/>
        <end position="247"/>
    </location>
</feature>
<feature type="region of interest" description="Disordered" evidence="2">
    <location>
        <begin position="149"/>
        <end position="178"/>
    </location>
</feature>
<accession>A0A1X9LN01</accession>
<dbReference type="SMART" id="SM01208">
    <property type="entry name" value="G5"/>
    <property type="match status" value="1"/>
</dbReference>
<gene>
    <name evidence="5" type="ORF">B5808_16040</name>
</gene>
<dbReference type="STRING" id="1619308.B5808_16040"/>
<dbReference type="InterPro" id="IPR018929">
    <property type="entry name" value="DUF2510"/>
</dbReference>
<feature type="compositionally biased region" description="Low complexity" evidence="2">
    <location>
        <begin position="149"/>
        <end position="160"/>
    </location>
</feature>
<evidence type="ECO:0000256" key="3">
    <source>
        <dbReference type="SAM" id="Phobius"/>
    </source>
</evidence>
<evidence type="ECO:0000313" key="6">
    <source>
        <dbReference type="Proteomes" id="UP000192775"/>
    </source>
</evidence>
<feature type="transmembrane region" description="Helical" evidence="3">
    <location>
        <begin position="108"/>
        <end position="128"/>
    </location>
</feature>
<evidence type="ECO:0000313" key="5">
    <source>
        <dbReference type="EMBL" id="ARJ06563.1"/>
    </source>
</evidence>
<reference evidence="5 6" key="1">
    <citation type="submission" date="2017-04" db="EMBL/GenBank/DDBJ databases">
        <authorList>
            <person name="Afonso C.L."/>
            <person name="Miller P.J."/>
            <person name="Scott M.A."/>
            <person name="Spackman E."/>
            <person name="Goraichik I."/>
            <person name="Dimitrov K.M."/>
            <person name="Suarez D.L."/>
            <person name="Swayne D.E."/>
        </authorList>
    </citation>
    <scope>NUCLEOTIDE SEQUENCE [LARGE SCALE GENOMIC DNA]</scope>
    <source>
        <strain evidence="6">XA(T)</strain>
    </source>
</reference>
<dbReference type="InterPro" id="IPR011098">
    <property type="entry name" value="G5_dom"/>
</dbReference>
<evidence type="ECO:0000256" key="1">
    <source>
        <dbReference type="ARBA" id="ARBA00022729"/>
    </source>
</evidence>
<protein>
    <recommendedName>
        <fullName evidence="4">G5 domain-containing protein</fullName>
    </recommendedName>
</protein>
<keyword evidence="6" id="KW-1185">Reference proteome</keyword>
<dbReference type="Gene3D" id="2.20.230.10">
    <property type="entry name" value="Resuscitation-promoting factor rpfb"/>
    <property type="match status" value="1"/>
</dbReference>
<keyword evidence="3" id="KW-0812">Transmembrane</keyword>
<dbReference type="RefSeq" id="WP_085020701.1">
    <property type="nucleotide sequence ID" value="NZ_BMHD01000001.1"/>
</dbReference>
<evidence type="ECO:0000256" key="2">
    <source>
        <dbReference type="SAM" id="MobiDB-lite"/>
    </source>
</evidence>
<dbReference type="Pfam" id="PF10708">
    <property type="entry name" value="DUF2510"/>
    <property type="match status" value="1"/>
</dbReference>
<dbReference type="EMBL" id="CP020715">
    <property type="protein sequence ID" value="ARJ06563.1"/>
    <property type="molecule type" value="Genomic_DNA"/>
</dbReference>
<evidence type="ECO:0000259" key="4">
    <source>
        <dbReference type="PROSITE" id="PS51109"/>
    </source>
</evidence>
<feature type="transmembrane region" description="Helical" evidence="3">
    <location>
        <begin position="77"/>
        <end position="96"/>
    </location>
</feature>
<dbReference type="Proteomes" id="UP000192775">
    <property type="component" value="Chromosome"/>
</dbReference>
<feature type="compositionally biased region" description="Low complexity" evidence="2">
    <location>
        <begin position="168"/>
        <end position="178"/>
    </location>
</feature>
<dbReference type="AlphaFoldDB" id="A0A1X9LN01"/>
<name>A0A1X9LN01_9MICO</name>
<sequence length="319" mass="32253">MSSPNPLQGWYPDPRDRTRMRYWDGAQWVGESQPMATPAAKSAGSRAWRPTLITWIIAAVALLTAIIAAATNGFAGFLVMLGLFALAGGVWTLATRKPGWLNLAGRRVAAVAVTGGAVVALLLGALVAPSQAKPGPDIAVGVSSSATPSATAAPSAKPSKTPTPKPTPVTKTETVEVSEPVPFASTSYEDASVDAGSTVLVTAGVAGTKVSVFKVTTVDGVETSRTLVSETVTVAPVDEVTAIGTRQPEPVAPPAAAEPEPVAQGGGCDPNYSGCVPIASDVDCAGGSGNGPAYVSGPIEVIGTDIYDLDRDGDGIACE</sequence>
<dbReference type="Pfam" id="PF07501">
    <property type="entry name" value="G5"/>
    <property type="match status" value="1"/>
</dbReference>
<keyword evidence="3" id="KW-0472">Membrane</keyword>